<keyword evidence="6 13" id="KW-0371">Homeobox</keyword>
<evidence type="ECO:0000256" key="10">
    <source>
        <dbReference type="ARBA" id="ARBA00056583"/>
    </source>
</evidence>
<reference evidence="17" key="1">
    <citation type="submission" date="2021-04" db="EMBL/GenBank/DDBJ databases">
        <authorList>
            <consortium name="Wellcome Sanger Institute Data Sharing"/>
        </authorList>
    </citation>
    <scope>NUCLEOTIDE SEQUENCE [LARGE SCALE GENOMIC DNA]</scope>
</reference>
<name>A0A665WJQ5_ECHNA</name>
<evidence type="ECO:0000313" key="18">
    <source>
        <dbReference type="Proteomes" id="UP000472264"/>
    </source>
</evidence>
<keyword evidence="18" id="KW-1185">Reference proteome</keyword>
<dbReference type="PROSITE" id="PS00027">
    <property type="entry name" value="HOMEOBOX_1"/>
    <property type="match status" value="1"/>
</dbReference>
<reference evidence="17" key="3">
    <citation type="submission" date="2025-09" db="UniProtKB">
        <authorList>
            <consortium name="Ensembl"/>
        </authorList>
    </citation>
    <scope>IDENTIFICATION</scope>
</reference>
<dbReference type="Proteomes" id="UP000472264">
    <property type="component" value="Chromosome 24"/>
</dbReference>
<feature type="region of interest" description="Disordered" evidence="15">
    <location>
        <begin position="59"/>
        <end position="102"/>
    </location>
</feature>
<evidence type="ECO:0000256" key="13">
    <source>
        <dbReference type="PROSITE-ProRule" id="PRU00108"/>
    </source>
</evidence>
<evidence type="ECO:0000256" key="15">
    <source>
        <dbReference type="SAM" id="MobiDB-lite"/>
    </source>
</evidence>
<keyword evidence="5 13" id="KW-0238">DNA-binding</keyword>
<dbReference type="InterPro" id="IPR001356">
    <property type="entry name" value="HD"/>
</dbReference>
<dbReference type="FunFam" id="1.10.10.60:FF:000249">
    <property type="entry name" value="H2.0-like homeobox protein"/>
    <property type="match status" value="1"/>
</dbReference>
<evidence type="ECO:0000313" key="17">
    <source>
        <dbReference type="Ensembl" id="ENSENLP00000044206.1"/>
    </source>
</evidence>
<dbReference type="GO" id="GO:0030154">
    <property type="term" value="P:cell differentiation"/>
    <property type="evidence" value="ECO:0007669"/>
    <property type="project" value="UniProtKB-KW"/>
</dbReference>
<dbReference type="PRINTS" id="PR00031">
    <property type="entry name" value="HTHREPRESSR"/>
</dbReference>
<dbReference type="Gene3D" id="1.10.10.60">
    <property type="entry name" value="Homeodomain-like"/>
    <property type="match status" value="1"/>
</dbReference>
<dbReference type="GO" id="GO:0005634">
    <property type="term" value="C:nucleus"/>
    <property type="evidence" value="ECO:0007669"/>
    <property type="project" value="UniProtKB-SubCell"/>
</dbReference>
<evidence type="ECO:0000256" key="2">
    <source>
        <dbReference type="ARBA" id="ARBA00022473"/>
    </source>
</evidence>
<feature type="compositionally biased region" description="Polar residues" evidence="15">
    <location>
        <begin position="305"/>
        <end position="315"/>
    </location>
</feature>
<dbReference type="PANTHER" id="PTHR46808:SF1">
    <property type="entry name" value="H2.0-LIKE HOMEOBOX PROTEIN"/>
    <property type="match status" value="1"/>
</dbReference>
<feature type="compositionally biased region" description="Acidic residues" evidence="15">
    <location>
        <begin position="273"/>
        <end position="282"/>
    </location>
</feature>
<dbReference type="PRINTS" id="PR00024">
    <property type="entry name" value="HOMEOBOX"/>
</dbReference>
<feature type="region of interest" description="Disordered" evidence="15">
    <location>
        <begin position="226"/>
        <end position="315"/>
    </location>
</feature>
<proteinExistence type="inferred from homology"/>
<dbReference type="GO" id="GO:0043565">
    <property type="term" value="F:sequence-specific DNA binding"/>
    <property type="evidence" value="ECO:0007669"/>
    <property type="project" value="TreeGrafter"/>
</dbReference>
<protein>
    <recommendedName>
        <fullName evidence="11">H2.0-like homeobox protein</fullName>
    </recommendedName>
    <alternativeName>
        <fullName evidence="12">Homeobox protein HLX1</fullName>
    </alternativeName>
</protein>
<evidence type="ECO:0000256" key="5">
    <source>
        <dbReference type="ARBA" id="ARBA00023125"/>
    </source>
</evidence>
<evidence type="ECO:0000259" key="16">
    <source>
        <dbReference type="PROSITE" id="PS50071"/>
    </source>
</evidence>
<keyword evidence="7" id="KW-0804">Transcription</keyword>
<evidence type="ECO:0000256" key="7">
    <source>
        <dbReference type="ARBA" id="ARBA00023163"/>
    </source>
</evidence>
<dbReference type="GO" id="GO:0000981">
    <property type="term" value="F:DNA-binding transcription factor activity, RNA polymerase II-specific"/>
    <property type="evidence" value="ECO:0007669"/>
    <property type="project" value="InterPro"/>
</dbReference>
<evidence type="ECO:0000256" key="1">
    <source>
        <dbReference type="ARBA" id="ARBA00004123"/>
    </source>
</evidence>
<keyword evidence="2" id="KW-0217">Developmental protein</keyword>
<dbReference type="CDD" id="cd00086">
    <property type="entry name" value="homeodomain"/>
    <property type="match status" value="1"/>
</dbReference>
<dbReference type="InterPro" id="IPR009057">
    <property type="entry name" value="Homeodomain-like_sf"/>
</dbReference>
<feature type="compositionally biased region" description="Basic residues" evidence="15">
    <location>
        <begin position="59"/>
        <end position="70"/>
    </location>
</feature>
<feature type="domain" description="Homeobox" evidence="16">
    <location>
        <begin position="169"/>
        <end position="229"/>
    </location>
</feature>
<comment type="subcellular location">
    <subcellularLocation>
        <location evidence="1 13 14">Nucleus</location>
    </subcellularLocation>
</comment>
<evidence type="ECO:0000256" key="6">
    <source>
        <dbReference type="ARBA" id="ARBA00023155"/>
    </source>
</evidence>
<dbReference type="SMART" id="SM00389">
    <property type="entry name" value="HOX"/>
    <property type="match status" value="1"/>
</dbReference>
<evidence type="ECO:0000256" key="12">
    <source>
        <dbReference type="ARBA" id="ARBA00081876"/>
    </source>
</evidence>
<organism evidence="17 18">
    <name type="scientific">Echeneis naucrates</name>
    <name type="common">Live sharksucker</name>
    <dbReference type="NCBI Taxonomy" id="173247"/>
    <lineage>
        <taxon>Eukaryota</taxon>
        <taxon>Metazoa</taxon>
        <taxon>Chordata</taxon>
        <taxon>Craniata</taxon>
        <taxon>Vertebrata</taxon>
        <taxon>Euteleostomi</taxon>
        <taxon>Actinopterygii</taxon>
        <taxon>Neopterygii</taxon>
        <taxon>Teleostei</taxon>
        <taxon>Neoteleostei</taxon>
        <taxon>Acanthomorphata</taxon>
        <taxon>Carangaria</taxon>
        <taxon>Carangiformes</taxon>
        <taxon>Echeneidae</taxon>
        <taxon>Echeneis</taxon>
    </lineage>
</organism>
<dbReference type="Pfam" id="PF00046">
    <property type="entry name" value="Homeodomain"/>
    <property type="match status" value="1"/>
</dbReference>
<evidence type="ECO:0000256" key="4">
    <source>
        <dbReference type="ARBA" id="ARBA00023015"/>
    </source>
</evidence>
<reference evidence="17" key="2">
    <citation type="submission" date="2025-08" db="UniProtKB">
        <authorList>
            <consortium name="Ensembl"/>
        </authorList>
    </citation>
    <scope>IDENTIFICATION</scope>
</reference>
<evidence type="ECO:0000256" key="3">
    <source>
        <dbReference type="ARBA" id="ARBA00022782"/>
    </source>
</evidence>
<evidence type="ECO:0000256" key="9">
    <source>
        <dbReference type="ARBA" id="ARBA00038504"/>
    </source>
</evidence>
<dbReference type="InterPro" id="IPR017970">
    <property type="entry name" value="Homeobox_CS"/>
</dbReference>
<dbReference type="PROSITE" id="PS50071">
    <property type="entry name" value="HOMEOBOX_2"/>
    <property type="match status" value="1"/>
</dbReference>
<evidence type="ECO:0000256" key="11">
    <source>
        <dbReference type="ARBA" id="ARBA00070859"/>
    </source>
</evidence>
<feature type="compositionally biased region" description="Basic and acidic residues" evidence="15">
    <location>
        <begin position="229"/>
        <end position="272"/>
    </location>
</feature>
<keyword evidence="8 13" id="KW-0539">Nucleus</keyword>
<gene>
    <name evidence="17" type="primary">hlx1</name>
</gene>
<dbReference type="PANTHER" id="PTHR46808">
    <property type="entry name" value="H2.0-LIKE HOMEOBOX PROTEIN"/>
    <property type="match status" value="1"/>
</dbReference>
<feature type="DNA-binding region" description="Homeobox" evidence="13">
    <location>
        <begin position="171"/>
        <end position="230"/>
    </location>
</feature>
<dbReference type="InterPro" id="IPR000047">
    <property type="entry name" value="HTH_motif"/>
</dbReference>
<keyword evidence="3" id="KW-0221">Differentiation</keyword>
<dbReference type="InterPro" id="IPR020479">
    <property type="entry name" value="HD_metazoa"/>
</dbReference>
<dbReference type="Ensembl" id="ENSENLT00000045310.1">
    <property type="protein sequence ID" value="ENSENLP00000044206.1"/>
    <property type="gene ID" value="ENSENLG00000018831.1"/>
</dbReference>
<dbReference type="AlphaFoldDB" id="A0A665WJQ5"/>
<dbReference type="InterPro" id="IPR052497">
    <property type="entry name" value="H2.0_Homeobox_TF"/>
</dbReference>
<dbReference type="SUPFAM" id="SSF46689">
    <property type="entry name" value="Homeodomain-like"/>
    <property type="match status" value="1"/>
</dbReference>
<keyword evidence="4" id="KW-0805">Transcription regulation</keyword>
<comment type="function">
    <text evidence="10">Transcription factor required for TBX21/T-bet-dependent maturation of Th1 cells as well as maintenance of Th1-specific gene expression. Involved in embryogenesis and hematopoiesis.</text>
</comment>
<evidence type="ECO:0000256" key="14">
    <source>
        <dbReference type="RuleBase" id="RU000682"/>
    </source>
</evidence>
<accession>A0A665WJQ5</accession>
<evidence type="ECO:0000256" key="8">
    <source>
        <dbReference type="ARBA" id="ARBA00023242"/>
    </source>
</evidence>
<sequence>MYTAGLNPFYASNFSLWSAYCAGGFAVDTMKKPSFCIADILQAGDAENIPGSSALVVHMGHHHHHHHRPQQGHSGGSPLRPSPVAPEPSVYGPRMSPASPYHRHGLQLTSVSRTAFNSQQAPPPSSKDLKFGIDRILSTDFDPKGKEKSSLRGPYAVLTKDTMPQTYKRKRSWSRAVFSNLQRKGLEKRFEIQKYVTKPDRKQLAAMLGLTDAQVKVWFQNRRMKWRHSKEAQAQKDKEKDEKPDKSASEAGSREPKEPTESECESDGRSECDSDEAPEEDSSDGHLDINEPQQQHKPTVIMSGSADTAASQGLI</sequence>
<comment type="similarity">
    <text evidence="9">Belongs to the H2.0 homeobox family.</text>
</comment>